<feature type="compositionally biased region" description="Acidic residues" evidence="1">
    <location>
        <begin position="331"/>
        <end position="364"/>
    </location>
</feature>
<feature type="compositionally biased region" description="Basic and acidic residues" evidence="1">
    <location>
        <begin position="31"/>
        <end position="43"/>
    </location>
</feature>
<sequence length="404" mass="45269">MSDSEELVELPEDEEEEEDLFGDEPADDAQDDRSRAGSERAGSDQDDAEGGARDEEAATAAADYRTKVIEAVEVQRHRVPKAKDQRLRSLRVPKFVRFVPTIFDPATFEPTPEDIENAKADTPKVDVRVRRRGDKLQSNAAIHRWSDGSVTMTVGDEHYEVTTKALAPGPDEPYSELKDGHYYAAAAELTSNFLMFVGHVTDQYIIRPGKDVQDDALIALAERMATVSQKPQEKDMIINTIQDPELRKRQAEQAEKEHMKAMRRRENAAARIDARGYGRGGGLSIGDIEGGRRSGGARKRGMPGAAKQKRRRPEYDSDDDLPSGARRQDDYDMEDDFIVGSDEDISEGPDDDNEEILDDDDDDEAPRSKKRQRRSDDDAEGEDDLPEMSGRGRRRQVVDDDDSE</sequence>
<feature type="compositionally biased region" description="Acidic residues" evidence="1">
    <location>
        <begin position="1"/>
        <end position="30"/>
    </location>
</feature>
<evidence type="ECO:0000256" key="1">
    <source>
        <dbReference type="SAM" id="MobiDB-lite"/>
    </source>
</evidence>
<dbReference type="PANTHER" id="PTHR23146:SF0">
    <property type="entry name" value="RNA POLYMERASE-ASSOCIATED PROTEIN LEO1"/>
    <property type="match status" value="1"/>
</dbReference>
<feature type="compositionally biased region" description="Basic residues" evidence="1">
    <location>
        <begin position="295"/>
        <end position="312"/>
    </location>
</feature>
<evidence type="ECO:0000313" key="2">
    <source>
        <dbReference type="EMBL" id="KAF6819612.1"/>
    </source>
</evidence>
<dbReference type="InterPro" id="IPR007149">
    <property type="entry name" value="Leo1"/>
</dbReference>
<feature type="compositionally biased region" description="Acidic residues" evidence="1">
    <location>
        <begin position="377"/>
        <end position="386"/>
    </location>
</feature>
<comment type="caution">
    <text evidence="2">The sequence shown here is derived from an EMBL/GenBank/DDBJ whole genome shotgun (WGS) entry which is preliminary data.</text>
</comment>
<keyword evidence="3" id="KW-1185">Reference proteome</keyword>
<dbReference type="GO" id="GO:0032968">
    <property type="term" value="P:positive regulation of transcription elongation by RNA polymerase II"/>
    <property type="evidence" value="ECO:0007669"/>
    <property type="project" value="TreeGrafter"/>
</dbReference>
<feature type="region of interest" description="Disordered" evidence="1">
    <location>
        <begin position="1"/>
        <end position="60"/>
    </location>
</feature>
<protein>
    <recommendedName>
        <fullName evidence="4">RNA polymerase-associated protein LEO1</fullName>
    </recommendedName>
</protein>
<evidence type="ECO:0008006" key="4">
    <source>
        <dbReference type="Google" id="ProtNLM"/>
    </source>
</evidence>
<dbReference type="PANTHER" id="PTHR23146">
    <property type="entry name" value="LEO1 PROTEIN"/>
    <property type="match status" value="1"/>
</dbReference>
<accession>A0A8H6JUH4</accession>
<evidence type="ECO:0000313" key="3">
    <source>
        <dbReference type="Proteomes" id="UP000654918"/>
    </source>
</evidence>
<proteinExistence type="predicted"/>
<dbReference type="AlphaFoldDB" id="A0A8H6JUH4"/>
<name>A0A8H6JUH4_9PEZI</name>
<reference evidence="2" key="1">
    <citation type="journal article" date="2020" name="Phytopathology">
        <title>Genome Sequence Resources of Colletotrichum truncatum, C. plurivorum, C. musicola, and C. sojae: Four Species Pathogenic to Soybean (Glycine max).</title>
        <authorList>
            <person name="Rogerio F."/>
            <person name="Boufleur T.R."/>
            <person name="Ciampi-Guillardi M."/>
            <person name="Sukno S.A."/>
            <person name="Thon M.R."/>
            <person name="Massola Junior N.S."/>
            <person name="Baroncelli R."/>
        </authorList>
    </citation>
    <scope>NUCLEOTIDE SEQUENCE</scope>
    <source>
        <strain evidence="2">LFN00145</strain>
    </source>
</reference>
<dbReference type="GO" id="GO:0006368">
    <property type="term" value="P:transcription elongation by RNA polymerase II"/>
    <property type="evidence" value="ECO:0007669"/>
    <property type="project" value="InterPro"/>
</dbReference>
<dbReference type="EMBL" id="WIGO01000284">
    <property type="protein sequence ID" value="KAF6819612.1"/>
    <property type="molecule type" value="Genomic_DNA"/>
</dbReference>
<dbReference type="Proteomes" id="UP000654918">
    <property type="component" value="Unassembled WGS sequence"/>
</dbReference>
<dbReference type="GO" id="GO:0016593">
    <property type="term" value="C:Cdc73/Paf1 complex"/>
    <property type="evidence" value="ECO:0007669"/>
    <property type="project" value="InterPro"/>
</dbReference>
<feature type="region of interest" description="Disordered" evidence="1">
    <location>
        <begin position="244"/>
        <end position="404"/>
    </location>
</feature>
<dbReference type="Pfam" id="PF04004">
    <property type="entry name" value="Leo1"/>
    <property type="match status" value="1"/>
</dbReference>
<dbReference type="GO" id="GO:1990269">
    <property type="term" value="F:RNA polymerase II C-terminal domain phosphoserine binding"/>
    <property type="evidence" value="ECO:0007669"/>
    <property type="project" value="TreeGrafter"/>
</dbReference>
<feature type="compositionally biased region" description="Basic and acidic residues" evidence="1">
    <location>
        <begin position="244"/>
        <end position="276"/>
    </location>
</feature>
<gene>
    <name evidence="2" type="ORF">CPLU01_12990</name>
</gene>
<organism evidence="2 3">
    <name type="scientific">Colletotrichum plurivorum</name>
    <dbReference type="NCBI Taxonomy" id="2175906"/>
    <lineage>
        <taxon>Eukaryota</taxon>
        <taxon>Fungi</taxon>
        <taxon>Dikarya</taxon>
        <taxon>Ascomycota</taxon>
        <taxon>Pezizomycotina</taxon>
        <taxon>Sordariomycetes</taxon>
        <taxon>Hypocreomycetidae</taxon>
        <taxon>Glomerellales</taxon>
        <taxon>Glomerellaceae</taxon>
        <taxon>Colletotrichum</taxon>
        <taxon>Colletotrichum orchidearum species complex</taxon>
    </lineage>
</organism>